<sequence>MSNKAAVQALQAKEKVMQDEIERFKKLQKELQKFTASRMQLDTQVNENKTVKEELDRLEEGAVLYKLVGPVLVKQELSEAKLTVEKRLTYITKESERYADMIKETQRTIEQGTEKLGRLQQDYQQALMKVSSAGR</sequence>
<reference evidence="4" key="1">
    <citation type="submission" date="2023-03" db="EMBL/GenBank/DDBJ databases">
        <authorList>
            <person name="Steffen K."/>
            <person name="Cardenas P."/>
        </authorList>
    </citation>
    <scope>NUCLEOTIDE SEQUENCE</scope>
</reference>
<comment type="caution">
    <text evidence="4">The sequence shown here is derived from an EMBL/GenBank/DDBJ whole genome shotgun (WGS) entry which is preliminary data.</text>
</comment>
<keyword evidence="2" id="KW-0143">Chaperone</keyword>
<organism evidence="4 5">
    <name type="scientific">Geodia barretti</name>
    <name type="common">Barrett's horny sponge</name>
    <dbReference type="NCBI Taxonomy" id="519541"/>
    <lineage>
        <taxon>Eukaryota</taxon>
        <taxon>Metazoa</taxon>
        <taxon>Porifera</taxon>
        <taxon>Demospongiae</taxon>
        <taxon>Heteroscleromorpha</taxon>
        <taxon>Tetractinellida</taxon>
        <taxon>Astrophorina</taxon>
        <taxon>Geodiidae</taxon>
        <taxon>Geodia</taxon>
    </lineage>
</organism>
<dbReference type="PANTHER" id="PTHR21431:SF0">
    <property type="entry name" value="PREFOLDIN SUBUNIT 6"/>
    <property type="match status" value="1"/>
</dbReference>
<keyword evidence="3" id="KW-0175">Coiled coil</keyword>
<gene>
    <name evidence="4" type="ORF">GBAR_LOCUS13373</name>
</gene>
<feature type="coiled-coil region" evidence="3">
    <location>
        <begin position="7"/>
        <end position="61"/>
    </location>
</feature>
<evidence type="ECO:0000256" key="1">
    <source>
        <dbReference type="ARBA" id="ARBA00008045"/>
    </source>
</evidence>
<dbReference type="CDD" id="cd23161">
    <property type="entry name" value="Prefoldin_6"/>
    <property type="match status" value="1"/>
</dbReference>
<proteinExistence type="inferred from homology"/>
<name>A0AA35WQF2_GEOBA</name>
<dbReference type="Gene3D" id="1.10.287.370">
    <property type="match status" value="1"/>
</dbReference>
<dbReference type="InterPro" id="IPR002777">
    <property type="entry name" value="PFD_beta-like"/>
</dbReference>
<dbReference type="GO" id="GO:0005737">
    <property type="term" value="C:cytoplasm"/>
    <property type="evidence" value="ECO:0007669"/>
    <property type="project" value="TreeGrafter"/>
</dbReference>
<keyword evidence="5" id="KW-1185">Reference proteome</keyword>
<dbReference type="GO" id="GO:0051082">
    <property type="term" value="F:unfolded protein binding"/>
    <property type="evidence" value="ECO:0007669"/>
    <property type="project" value="InterPro"/>
</dbReference>
<evidence type="ECO:0000256" key="2">
    <source>
        <dbReference type="ARBA" id="ARBA00023186"/>
    </source>
</evidence>
<protein>
    <submittedName>
        <fullName evidence="4">Prefoldin subunit 6</fullName>
    </submittedName>
</protein>
<dbReference type="FunFam" id="1.10.287.370:FF:000003">
    <property type="entry name" value="Prefoldin subunit 6"/>
    <property type="match status" value="1"/>
</dbReference>
<evidence type="ECO:0000313" key="4">
    <source>
        <dbReference type="EMBL" id="CAI8022855.1"/>
    </source>
</evidence>
<dbReference type="SUPFAM" id="SSF46579">
    <property type="entry name" value="Prefoldin"/>
    <property type="match status" value="1"/>
</dbReference>
<evidence type="ECO:0000256" key="3">
    <source>
        <dbReference type="SAM" id="Coils"/>
    </source>
</evidence>
<dbReference type="Pfam" id="PF01920">
    <property type="entry name" value="Prefoldin_2"/>
    <property type="match status" value="1"/>
</dbReference>
<dbReference type="PANTHER" id="PTHR21431">
    <property type="entry name" value="PREFOLDIN SUBUNIT 6"/>
    <property type="match status" value="1"/>
</dbReference>
<dbReference type="EMBL" id="CASHTH010001979">
    <property type="protein sequence ID" value="CAI8022855.1"/>
    <property type="molecule type" value="Genomic_DNA"/>
</dbReference>
<dbReference type="GO" id="GO:0051131">
    <property type="term" value="P:chaperone-mediated protein complex assembly"/>
    <property type="evidence" value="ECO:0007669"/>
    <property type="project" value="TreeGrafter"/>
</dbReference>
<evidence type="ECO:0000313" key="5">
    <source>
        <dbReference type="Proteomes" id="UP001174909"/>
    </source>
</evidence>
<dbReference type="AlphaFoldDB" id="A0AA35WQF2"/>
<dbReference type="GO" id="GO:0006457">
    <property type="term" value="P:protein folding"/>
    <property type="evidence" value="ECO:0007669"/>
    <property type="project" value="InterPro"/>
</dbReference>
<dbReference type="Proteomes" id="UP001174909">
    <property type="component" value="Unassembled WGS sequence"/>
</dbReference>
<dbReference type="GO" id="GO:0051087">
    <property type="term" value="F:protein-folding chaperone binding"/>
    <property type="evidence" value="ECO:0007669"/>
    <property type="project" value="TreeGrafter"/>
</dbReference>
<dbReference type="GO" id="GO:0016272">
    <property type="term" value="C:prefoldin complex"/>
    <property type="evidence" value="ECO:0007669"/>
    <property type="project" value="InterPro"/>
</dbReference>
<dbReference type="InterPro" id="IPR009053">
    <property type="entry name" value="Prefoldin"/>
</dbReference>
<comment type="similarity">
    <text evidence="1">Belongs to the prefoldin subunit beta family.</text>
</comment>
<accession>A0AA35WQF2</accession>